<evidence type="ECO:0000313" key="4">
    <source>
        <dbReference type="EMBL" id="QIS23780.1"/>
    </source>
</evidence>
<keyword evidence="5" id="KW-1185">Reference proteome</keyword>
<organism evidence="3 5">
    <name type="scientific">Nocardia terpenica</name>
    <dbReference type="NCBI Taxonomy" id="455432"/>
    <lineage>
        <taxon>Bacteria</taxon>
        <taxon>Bacillati</taxon>
        <taxon>Actinomycetota</taxon>
        <taxon>Actinomycetes</taxon>
        <taxon>Mycobacteriales</taxon>
        <taxon>Nocardiaceae</taxon>
        <taxon>Nocardia</taxon>
    </lineage>
</organism>
<reference evidence="4 7" key="3">
    <citation type="journal article" date="2019" name="ACS Chem. Biol.">
        <title>Identification and Mobilization of a Cryptic Antibiotic Biosynthesis Gene Locus from a Human-Pathogenic Nocardia Isolate.</title>
        <authorList>
            <person name="Herisse M."/>
            <person name="Ishida K."/>
            <person name="Porter J.L."/>
            <person name="Howden B."/>
            <person name="Hertweck C."/>
            <person name="Stinear T.P."/>
            <person name="Pidot S.J."/>
        </authorList>
    </citation>
    <scope>NUCLEOTIDE SEQUENCE [LARGE SCALE GENOMIC DNA]</scope>
    <source>
        <strain evidence="4 7">AUSMDU00012715</strain>
    </source>
</reference>
<reference evidence="2 6" key="2">
    <citation type="submission" date="2017-10" db="EMBL/GenBank/DDBJ databases">
        <title>Comparative genomics between pathogenic Norcardia.</title>
        <authorList>
            <person name="Zeng L."/>
        </authorList>
    </citation>
    <scope>NUCLEOTIDE SEQUENCE [LARGE SCALE GENOMIC DNA]</scope>
    <source>
        <strain evidence="2 6">NC_YFY_NT001</strain>
    </source>
</reference>
<dbReference type="Proteomes" id="UP000500953">
    <property type="component" value="Chromosome"/>
</dbReference>
<keyword evidence="1" id="KW-0472">Membrane</keyword>
<dbReference type="EMBL" id="LWGR01000020">
    <property type="protein sequence ID" value="KZM69589.1"/>
    <property type="molecule type" value="Genomic_DNA"/>
</dbReference>
<dbReference type="Proteomes" id="UP000076512">
    <property type="component" value="Unassembled WGS sequence"/>
</dbReference>
<name>A0A164IMW7_9NOCA</name>
<gene>
    <name evidence="3" type="ORF">AWN90_08540</name>
    <name evidence="2" type="ORF">CRH09_39070</name>
    <name evidence="4" type="ORF">F6W96_41340</name>
</gene>
<feature type="transmembrane region" description="Helical" evidence="1">
    <location>
        <begin position="20"/>
        <end position="40"/>
    </location>
</feature>
<protein>
    <submittedName>
        <fullName evidence="3">Uncharacterized protein</fullName>
    </submittedName>
</protein>
<evidence type="ECO:0000313" key="6">
    <source>
        <dbReference type="Proteomes" id="UP000221961"/>
    </source>
</evidence>
<dbReference type="AlphaFoldDB" id="A0A164IMW7"/>
<evidence type="ECO:0000313" key="7">
    <source>
        <dbReference type="Proteomes" id="UP000500953"/>
    </source>
</evidence>
<dbReference type="RefSeq" id="WP_067584704.1">
    <property type="nucleotide sequence ID" value="NZ_CP023778.1"/>
</dbReference>
<dbReference type="KEGG" id="ntp:CRH09_39070"/>
<sequence length="65" mass="6929">MDRGIRNTSTRYRKLLPGDWIERLIVGLLFAVSTVGIFVLTGAVMTALMVGLLVAAVAVGVVTLL</sequence>
<keyword evidence="1" id="KW-1133">Transmembrane helix</keyword>
<feature type="transmembrane region" description="Helical" evidence="1">
    <location>
        <begin position="46"/>
        <end position="64"/>
    </location>
</feature>
<reference evidence="3 5" key="1">
    <citation type="submission" date="2016-04" db="EMBL/GenBank/DDBJ databases">
        <authorList>
            <person name="Evans L.H."/>
            <person name="Alamgir A."/>
            <person name="Owens N."/>
            <person name="Weber N.D."/>
            <person name="Virtaneva K."/>
            <person name="Barbian K."/>
            <person name="Babar A."/>
            <person name="Rosenke K."/>
        </authorList>
    </citation>
    <scope>NUCLEOTIDE SEQUENCE [LARGE SCALE GENOMIC DNA]</scope>
    <source>
        <strain evidence="3 5">IFM 0406</strain>
    </source>
</reference>
<evidence type="ECO:0000256" key="1">
    <source>
        <dbReference type="SAM" id="Phobius"/>
    </source>
</evidence>
<dbReference type="GeneID" id="88363252"/>
<evidence type="ECO:0000313" key="3">
    <source>
        <dbReference type="EMBL" id="KZM69589.1"/>
    </source>
</evidence>
<proteinExistence type="predicted"/>
<accession>A0A164IMW7</accession>
<dbReference type="EMBL" id="CP023778">
    <property type="protein sequence ID" value="ATL71283.1"/>
    <property type="molecule type" value="Genomic_DNA"/>
</dbReference>
<evidence type="ECO:0000313" key="5">
    <source>
        <dbReference type="Proteomes" id="UP000076512"/>
    </source>
</evidence>
<dbReference type="OrthoDB" id="4571165at2"/>
<keyword evidence="1" id="KW-0812">Transmembrane</keyword>
<dbReference type="Proteomes" id="UP000221961">
    <property type="component" value="Chromosome"/>
</dbReference>
<dbReference type="EMBL" id="CP046173">
    <property type="protein sequence ID" value="QIS23780.1"/>
    <property type="molecule type" value="Genomic_DNA"/>
</dbReference>
<evidence type="ECO:0000313" key="2">
    <source>
        <dbReference type="EMBL" id="ATL71283.1"/>
    </source>
</evidence>